<evidence type="ECO:0000256" key="1">
    <source>
        <dbReference type="ARBA" id="ARBA00003283"/>
    </source>
</evidence>
<organism evidence="9 10">
    <name type="scientific">Heliomicrobium undosum</name>
    <dbReference type="NCBI Taxonomy" id="121734"/>
    <lineage>
        <taxon>Bacteria</taxon>
        <taxon>Bacillati</taxon>
        <taxon>Bacillota</taxon>
        <taxon>Clostridia</taxon>
        <taxon>Eubacteriales</taxon>
        <taxon>Heliobacteriaceae</taxon>
        <taxon>Heliomicrobium</taxon>
    </lineage>
</organism>
<evidence type="ECO:0000256" key="2">
    <source>
        <dbReference type="ARBA" id="ARBA00008857"/>
    </source>
</evidence>
<dbReference type="EMBL" id="WXEY01000034">
    <property type="protein sequence ID" value="MZP31347.1"/>
    <property type="molecule type" value="Genomic_DNA"/>
</dbReference>
<accession>A0A845L3X5</accession>
<dbReference type="Gene3D" id="1.10.443.10">
    <property type="entry name" value="Intergrase catalytic core"/>
    <property type="match status" value="1"/>
</dbReference>
<evidence type="ECO:0000313" key="9">
    <source>
        <dbReference type="EMBL" id="MZP31347.1"/>
    </source>
</evidence>
<dbReference type="Gene3D" id="1.10.150.130">
    <property type="match status" value="1"/>
</dbReference>
<gene>
    <name evidence="9" type="ORF">GTO91_16730</name>
</gene>
<dbReference type="InterPro" id="IPR011010">
    <property type="entry name" value="DNA_brk_join_enz"/>
</dbReference>
<sequence>MSSQNVFASFLELQKTRLAVSSVQAYERDLRDFATWFAQTNGQELGPQAVTSIDMREYQSWLQTVAGRKPQTVNRRLLVIRMWLAWCQEQGIIGRLPGMPRPVREQKAAPKALERVEQNRLLREVERRGSTRDLALVRLLLGAGLRISEAVGLRREDVTMGERSGYVVVSQGKGNKRREVPLPAETRKVLKVWLDEHPGGPWLFPGRTERHLTARQAQKMLAQLAVFARVEVTPHGLRHTAATNMLSSGADLVTVAEILGHESLDTTARYTKPSARKMAEVVEKGEV</sequence>
<comment type="caution">
    <text evidence="9">The sequence shown here is derived from an EMBL/GenBank/DDBJ whole genome shotgun (WGS) entry which is preliminary data.</text>
</comment>
<keyword evidence="3" id="KW-0229">DNA integration</keyword>
<dbReference type="PROSITE" id="PS51900">
    <property type="entry name" value="CB"/>
    <property type="match status" value="1"/>
</dbReference>
<dbReference type="RefSeq" id="WP_161259864.1">
    <property type="nucleotide sequence ID" value="NZ_WXEY01000034.1"/>
</dbReference>
<protein>
    <submittedName>
        <fullName evidence="9">Tyrosine-type recombinase/integrase</fullName>
    </submittedName>
</protein>
<evidence type="ECO:0000259" key="7">
    <source>
        <dbReference type="PROSITE" id="PS51898"/>
    </source>
</evidence>
<comment type="function">
    <text evidence="1">Site-specific tyrosine recombinase, which acts by catalyzing the cutting and rejoining of the recombining DNA molecules.</text>
</comment>
<dbReference type="InterPro" id="IPR002104">
    <property type="entry name" value="Integrase_catalytic"/>
</dbReference>
<feature type="domain" description="Tyr recombinase" evidence="7">
    <location>
        <begin position="108"/>
        <end position="283"/>
    </location>
</feature>
<proteinExistence type="inferred from homology"/>
<evidence type="ECO:0000256" key="5">
    <source>
        <dbReference type="ARBA" id="ARBA00023172"/>
    </source>
</evidence>
<evidence type="ECO:0000313" key="10">
    <source>
        <dbReference type="Proteomes" id="UP000463470"/>
    </source>
</evidence>
<dbReference type="InterPro" id="IPR010998">
    <property type="entry name" value="Integrase_recombinase_N"/>
</dbReference>
<dbReference type="InterPro" id="IPR013762">
    <property type="entry name" value="Integrase-like_cat_sf"/>
</dbReference>
<evidence type="ECO:0000256" key="4">
    <source>
        <dbReference type="ARBA" id="ARBA00023125"/>
    </source>
</evidence>
<dbReference type="Pfam" id="PF02899">
    <property type="entry name" value="Phage_int_SAM_1"/>
    <property type="match status" value="1"/>
</dbReference>
<dbReference type="PROSITE" id="PS51898">
    <property type="entry name" value="TYR_RECOMBINASE"/>
    <property type="match status" value="1"/>
</dbReference>
<dbReference type="GO" id="GO:0015074">
    <property type="term" value="P:DNA integration"/>
    <property type="evidence" value="ECO:0007669"/>
    <property type="project" value="UniProtKB-KW"/>
</dbReference>
<dbReference type="InterPro" id="IPR050090">
    <property type="entry name" value="Tyrosine_recombinase_XerCD"/>
</dbReference>
<feature type="domain" description="Core-binding (CB)" evidence="8">
    <location>
        <begin position="1"/>
        <end position="88"/>
    </location>
</feature>
<evidence type="ECO:0000256" key="3">
    <source>
        <dbReference type="ARBA" id="ARBA00022908"/>
    </source>
</evidence>
<dbReference type="GO" id="GO:0006310">
    <property type="term" value="P:DNA recombination"/>
    <property type="evidence" value="ECO:0007669"/>
    <property type="project" value="UniProtKB-KW"/>
</dbReference>
<dbReference type="PANTHER" id="PTHR30349">
    <property type="entry name" value="PHAGE INTEGRASE-RELATED"/>
    <property type="match status" value="1"/>
</dbReference>
<name>A0A845L3X5_9FIRM</name>
<evidence type="ECO:0000259" key="8">
    <source>
        <dbReference type="PROSITE" id="PS51900"/>
    </source>
</evidence>
<dbReference type="GO" id="GO:0003677">
    <property type="term" value="F:DNA binding"/>
    <property type="evidence" value="ECO:0007669"/>
    <property type="project" value="UniProtKB-UniRule"/>
</dbReference>
<keyword evidence="4 6" id="KW-0238">DNA-binding</keyword>
<keyword evidence="5" id="KW-0233">DNA recombination</keyword>
<dbReference type="AlphaFoldDB" id="A0A845L3X5"/>
<keyword evidence="10" id="KW-1185">Reference proteome</keyword>
<dbReference type="Pfam" id="PF00589">
    <property type="entry name" value="Phage_integrase"/>
    <property type="match status" value="1"/>
</dbReference>
<dbReference type="OrthoDB" id="184666at2"/>
<dbReference type="PANTHER" id="PTHR30349:SF41">
    <property type="entry name" value="INTEGRASE_RECOMBINASE PROTEIN MJ0367-RELATED"/>
    <property type="match status" value="1"/>
</dbReference>
<dbReference type="InterPro" id="IPR044068">
    <property type="entry name" value="CB"/>
</dbReference>
<dbReference type="SUPFAM" id="SSF56349">
    <property type="entry name" value="DNA breaking-rejoining enzymes"/>
    <property type="match status" value="1"/>
</dbReference>
<dbReference type="Proteomes" id="UP000463470">
    <property type="component" value="Unassembled WGS sequence"/>
</dbReference>
<dbReference type="InterPro" id="IPR004107">
    <property type="entry name" value="Integrase_SAM-like_N"/>
</dbReference>
<evidence type="ECO:0000256" key="6">
    <source>
        <dbReference type="PROSITE-ProRule" id="PRU01248"/>
    </source>
</evidence>
<comment type="similarity">
    <text evidence="2">Belongs to the 'phage' integrase family.</text>
</comment>
<reference evidence="9 10" key="1">
    <citation type="submission" date="2020-01" db="EMBL/GenBank/DDBJ databases">
        <title>Whole-genome sequence of Heliobacterium undosum DSM 13378.</title>
        <authorList>
            <person name="Kyndt J.A."/>
            <person name="Meyer T.E."/>
        </authorList>
    </citation>
    <scope>NUCLEOTIDE SEQUENCE [LARGE SCALE GENOMIC DNA]</scope>
    <source>
        <strain evidence="9 10">DSM 13378</strain>
    </source>
</reference>